<dbReference type="PANTHER" id="PTHR38663:SF1">
    <property type="entry name" value="L-ORNITHINE N(5)-MONOOXYGENASE"/>
    <property type="match status" value="1"/>
</dbReference>
<keyword evidence="3" id="KW-1185">Reference proteome</keyword>
<dbReference type="EMBL" id="CP072649">
    <property type="protein sequence ID" value="QUW04446.1"/>
    <property type="molecule type" value="Genomic_DNA"/>
</dbReference>
<dbReference type="PANTHER" id="PTHR38663">
    <property type="match status" value="1"/>
</dbReference>
<accession>A0ABX8BEK3</accession>
<dbReference type="Proteomes" id="UP000676506">
    <property type="component" value="Chromosome 2"/>
</dbReference>
<proteinExistence type="predicted"/>
<reference evidence="2 3" key="1">
    <citation type="submission" date="2021-03" db="EMBL/GenBank/DDBJ databases">
        <title>Genomic and phenotypic characterization of Chloracidobacterium isolates provides evidence for multiple species.</title>
        <authorList>
            <person name="Saini M.K."/>
            <person name="Costas A.M.G."/>
            <person name="Tank M."/>
            <person name="Bryant D.A."/>
        </authorList>
    </citation>
    <scope>NUCLEOTIDE SEQUENCE [LARGE SCALE GENOMIC DNA]</scope>
    <source>
        <strain evidence="2 3">BV2-C</strain>
    </source>
</reference>
<keyword evidence="2" id="KW-0560">Oxidoreductase</keyword>
<name>A0ABX8BEK3_9BACT</name>
<dbReference type="SUPFAM" id="SSF51905">
    <property type="entry name" value="FAD/NAD(P)-binding domain"/>
    <property type="match status" value="2"/>
</dbReference>
<dbReference type="Gene3D" id="3.50.50.60">
    <property type="entry name" value="FAD/NAD(P)-binding domain"/>
    <property type="match status" value="1"/>
</dbReference>
<evidence type="ECO:0000259" key="1">
    <source>
        <dbReference type="Pfam" id="PF13454"/>
    </source>
</evidence>
<organism evidence="2 3">
    <name type="scientific">Chloracidobacterium validum</name>
    <dbReference type="NCBI Taxonomy" id="2821543"/>
    <lineage>
        <taxon>Bacteria</taxon>
        <taxon>Pseudomonadati</taxon>
        <taxon>Acidobacteriota</taxon>
        <taxon>Terriglobia</taxon>
        <taxon>Terriglobales</taxon>
        <taxon>Acidobacteriaceae</taxon>
        <taxon>Chloracidobacterium</taxon>
    </lineage>
</organism>
<dbReference type="InterPro" id="IPR038732">
    <property type="entry name" value="HpyO/CreE_NAD-binding"/>
</dbReference>
<dbReference type="RefSeq" id="WP_211430335.1">
    <property type="nucleotide sequence ID" value="NZ_CP072649.1"/>
</dbReference>
<gene>
    <name evidence="2" type="ORF">J8C06_11655</name>
</gene>
<evidence type="ECO:0000313" key="2">
    <source>
        <dbReference type="EMBL" id="QUW04446.1"/>
    </source>
</evidence>
<evidence type="ECO:0000313" key="3">
    <source>
        <dbReference type="Proteomes" id="UP000676506"/>
    </source>
</evidence>
<dbReference type="GO" id="GO:0004497">
    <property type="term" value="F:monooxygenase activity"/>
    <property type="evidence" value="ECO:0007669"/>
    <property type="project" value="UniProtKB-KW"/>
</dbReference>
<keyword evidence="2" id="KW-0503">Monooxygenase</keyword>
<sequence length="403" mass="44200">MLDWLIIGGGIHGTHAALRLTAQAGVAADRVRLLDPQPSLLARWTQCTGNVQMPFLRSPVVHHIGLSAFELFEFSRTPEGKRFAAFAPPYDRPAYALFQAHCHHLLTQHRLPELHIQSKAVGLHRMGERGWRVETPAGGLDARRVVLALGLSDQPAYPAWTAALASSGAPVRHVFDPNFRAAELGDWQQAVVFGGGISAAQLALALAARQPGTVTLLLPHPLRIHQFDSDPGWLGPKYMRAFEAERSLDRRRRMIREARHRGSVPKDVAQNLRLAAQRRELRLCEAQVLDAQPTDAHRIQLHLSPGDSLETDCLLLATGFDGRRPGGAWLDAAVATYELPIAPCGYPVVSRALRWARGLYVMGPLAELELGPTARNIAGARKAADRLAQVAERRRTGHQVTAA</sequence>
<feature type="domain" description="FAD-dependent urate hydroxylase HpyO/Asp monooxygenase CreE-like FAD/NAD(P)-binding" evidence="1">
    <location>
        <begin position="6"/>
        <end position="150"/>
    </location>
</feature>
<protein>
    <submittedName>
        <fullName evidence="2">SidA/IucD/PvdA family monooxygenase</fullName>
    </submittedName>
</protein>
<dbReference type="Pfam" id="PF13454">
    <property type="entry name" value="NAD_binding_9"/>
    <property type="match status" value="1"/>
</dbReference>
<dbReference type="InterPro" id="IPR036188">
    <property type="entry name" value="FAD/NAD-bd_sf"/>
</dbReference>